<feature type="compositionally biased region" description="Basic and acidic residues" evidence="1">
    <location>
        <begin position="1"/>
        <end position="10"/>
    </location>
</feature>
<comment type="caution">
    <text evidence="2">The sequence shown here is derived from an EMBL/GenBank/DDBJ whole genome shotgun (WGS) entry which is preliminary data.</text>
</comment>
<dbReference type="EMBL" id="JARBDR010000440">
    <property type="protein sequence ID" value="KAJ8312741.1"/>
    <property type="molecule type" value="Genomic_DNA"/>
</dbReference>
<feature type="region of interest" description="Disordered" evidence="1">
    <location>
        <begin position="1"/>
        <end position="20"/>
    </location>
</feature>
<organism evidence="2 3">
    <name type="scientific">Tegillarca granosa</name>
    <name type="common">Malaysian cockle</name>
    <name type="synonym">Anadara granosa</name>
    <dbReference type="NCBI Taxonomy" id="220873"/>
    <lineage>
        <taxon>Eukaryota</taxon>
        <taxon>Metazoa</taxon>
        <taxon>Spiralia</taxon>
        <taxon>Lophotrochozoa</taxon>
        <taxon>Mollusca</taxon>
        <taxon>Bivalvia</taxon>
        <taxon>Autobranchia</taxon>
        <taxon>Pteriomorphia</taxon>
        <taxon>Arcoida</taxon>
        <taxon>Arcoidea</taxon>
        <taxon>Arcidae</taxon>
        <taxon>Tegillarca</taxon>
    </lineage>
</organism>
<accession>A0ABQ9F5U6</accession>
<evidence type="ECO:0000313" key="2">
    <source>
        <dbReference type="EMBL" id="KAJ8312741.1"/>
    </source>
</evidence>
<keyword evidence="3" id="KW-1185">Reference proteome</keyword>
<name>A0ABQ9F5U6_TEGGR</name>
<evidence type="ECO:0000313" key="3">
    <source>
        <dbReference type="Proteomes" id="UP001217089"/>
    </source>
</evidence>
<gene>
    <name evidence="2" type="ORF">KUTeg_010114</name>
</gene>
<evidence type="ECO:0000256" key="1">
    <source>
        <dbReference type="SAM" id="MobiDB-lite"/>
    </source>
</evidence>
<reference evidence="2 3" key="1">
    <citation type="submission" date="2022-12" db="EMBL/GenBank/DDBJ databases">
        <title>Chromosome-level genome of Tegillarca granosa.</title>
        <authorList>
            <person name="Kim J."/>
        </authorList>
    </citation>
    <scope>NUCLEOTIDE SEQUENCE [LARGE SCALE GENOMIC DNA]</scope>
    <source>
        <strain evidence="2">Teg-2019</strain>
        <tissue evidence="2">Adductor muscle</tissue>
    </source>
</reference>
<sequence length="151" mass="17959">MPKLESDLGGERGTLSTFRPEGHRDLPFWIEQETIKRSKTKHTVPVSKFWQNIEFKTEKTCNDYKDFFSFTKNINMGAQSVNHKDSFYIPLTMTLNRNHLLYLFYFRLLWYAFPQAVMRLQLLWPGRSTQKEAGCNSGMFKDKNLVKKFWC</sequence>
<proteinExistence type="predicted"/>
<dbReference type="Proteomes" id="UP001217089">
    <property type="component" value="Unassembled WGS sequence"/>
</dbReference>
<protein>
    <submittedName>
        <fullName evidence="2">Uncharacterized protein</fullName>
    </submittedName>
</protein>